<keyword evidence="3" id="KW-1185">Reference proteome</keyword>
<organism evidence="2 3">
    <name type="scientific">Brevibacterium pityocampae</name>
    <dbReference type="NCBI Taxonomy" id="506594"/>
    <lineage>
        <taxon>Bacteria</taxon>
        <taxon>Bacillati</taxon>
        <taxon>Actinomycetota</taxon>
        <taxon>Actinomycetes</taxon>
        <taxon>Micrococcales</taxon>
        <taxon>Brevibacteriaceae</taxon>
        <taxon>Brevibacterium</taxon>
    </lineage>
</organism>
<feature type="compositionally biased region" description="Basic residues" evidence="1">
    <location>
        <begin position="103"/>
        <end position="113"/>
    </location>
</feature>
<evidence type="ECO:0000313" key="2">
    <source>
        <dbReference type="EMBL" id="GAA4383878.1"/>
    </source>
</evidence>
<feature type="compositionally biased region" description="Acidic residues" evidence="1">
    <location>
        <begin position="1"/>
        <end position="12"/>
    </location>
</feature>
<proteinExistence type="predicted"/>
<protein>
    <submittedName>
        <fullName evidence="2">Uncharacterized protein</fullName>
    </submittedName>
</protein>
<accession>A0ABP8J2I0</accession>
<evidence type="ECO:0000256" key="1">
    <source>
        <dbReference type="SAM" id="MobiDB-lite"/>
    </source>
</evidence>
<dbReference type="EMBL" id="BAABGL010000002">
    <property type="protein sequence ID" value="GAA4383878.1"/>
    <property type="molecule type" value="Genomic_DNA"/>
</dbReference>
<feature type="compositionally biased region" description="Basic and acidic residues" evidence="1">
    <location>
        <begin position="33"/>
        <end position="53"/>
    </location>
</feature>
<gene>
    <name evidence="2" type="ORF">GCM10023167_03880</name>
</gene>
<dbReference type="Proteomes" id="UP001500642">
    <property type="component" value="Unassembled WGS sequence"/>
</dbReference>
<feature type="region of interest" description="Disordered" evidence="1">
    <location>
        <begin position="1"/>
        <end position="120"/>
    </location>
</feature>
<sequence length="120" mass="13361">MSVNPAEEETESFNEMGRIARGLGMAGMQIKEAGARKREARERTRERAERQEQGAEAEQQRQAQDRHRDEAEAAKVNRPGFVRGLQVPCRRSPARSGGDGRCPRARRVGSCRSRRGDVGG</sequence>
<evidence type="ECO:0000313" key="3">
    <source>
        <dbReference type="Proteomes" id="UP001500642"/>
    </source>
</evidence>
<name>A0ABP8J2I0_9MICO</name>
<reference evidence="3" key="1">
    <citation type="journal article" date="2019" name="Int. J. Syst. Evol. Microbiol.">
        <title>The Global Catalogue of Microorganisms (GCM) 10K type strain sequencing project: providing services to taxonomists for standard genome sequencing and annotation.</title>
        <authorList>
            <consortium name="The Broad Institute Genomics Platform"/>
            <consortium name="The Broad Institute Genome Sequencing Center for Infectious Disease"/>
            <person name="Wu L."/>
            <person name="Ma J."/>
        </authorList>
    </citation>
    <scope>NUCLEOTIDE SEQUENCE [LARGE SCALE GENOMIC DNA]</scope>
    <source>
        <strain evidence="3">JCM 17808</strain>
    </source>
</reference>
<comment type="caution">
    <text evidence="2">The sequence shown here is derived from an EMBL/GenBank/DDBJ whole genome shotgun (WGS) entry which is preliminary data.</text>
</comment>
<feature type="compositionally biased region" description="Basic and acidic residues" evidence="1">
    <location>
        <begin position="63"/>
        <end position="75"/>
    </location>
</feature>